<proteinExistence type="predicted"/>
<dbReference type="AlphaFoldDB" id="A0AAD7D3J5"/>
<keyword evidence="3" id="KW-1185">Reference proteome</keyword>
<feature type="region of interest" description="Disordered" evidence="1">
    <location>
        <begin position="1"/>
        <end position="22"/>
    </location>
</feature>
<evidence type="ECO:0000313" key="3">
    <source>
        <dbReference type="Proteomes" id="UP001221757"/>
    </source>
</evidence>
<protein>
    <recommendedName>
        <fullName evidence="4">Protein kinase domain-containing protein</fullName>
    </recommendedName>
</protein>
<name>A0AAD7D3J5_MYCRO</name>
<organism evidence="2 3">
    <name type="scientific">Mycena rosella</name>
    <name type="common">Pink bonnet</name>
    <name type="synonym">Agaricus rosellus</name>
    <dbReference type="NCBI Taxonomy" id="1033263"/>
    <lineage>
        <taxon>Eukaryota</taxon>
        <taxon>Fungi</taxon>
        <taxon>Dikarya</taxon>
        <taxon>Basidiomycota</taxon>
        <taxon>Agaricomycotina</taxon>
        <taxon>Agaricomycetes</taxon>
        <taxon>Agaricomycetidae</taxon>
        <taxon>Agaricales</taxon>
        <taxon>Marasmiineae</taxon>
        <taxon>Mycenaceae</taxon>
        <taxon>Mycena</taxon>
    </lineage>
</organism>
<dbReference type="EMBL" id="JARKIE010000142">
    <property type="protein sequence ID" value="KAJ7676432.1"/>
    <property type="molecule type" value="Genomic_DNA"/>
</dbReference>
<accession>A0AAD7D3J5</accession>
<comment type="caution">
    <text evidence="2">The sequence shown here is derived from an EMBL/GenBank/DDBJ whole genome shotgun (WGS) entry which is preliminary data.</text>
</comment>
<evidence type="ECO:0000313" key="2">
    <source>
        <dbReference type="EMBL" id="KAJ7676432.1"/>
    </source>
</evidence>
<dbReference type="Proteomes" id="UP001221757">
    <property type="component" value="Unassembled WGS sequence"/>
</dbReference>
<evidence type="ECO:0008006" key="4">
    <source>
        <dbReference type="Google" id="ProtNLM"/>
    </source>
</evidence>
<gene>
    <name evidence="2" type="ORF">B0H17DRAFT_124182</name>
</gene>
<sequence>MDERAQTEIPPEATPYHASPSHNQLRSGWFSNAHNLNISGGRFVKHIHHAAAVETPEFRMIPVGDLDLRREIQGNSGVVDRRQGRRVHAVRIHGSTSKMTAAIYSGENAEKNWREAVSRYANFRHPNLVQLFGTGRSSKIHAAIFYDELIPFRQILDEGEREI</sequence>
<reference evidence="2" key="1">
    <citation type="submission" date="2023-03" db="EMBL/GenBank/DDBJ databases">
        <title>Massive genome expansion in bonnet fungi (Mycena s.s.) driven by repeated elements and novel gene families across ecological guilds.</title>
        <authorList>
            <consortium name="Lawrence Berkeley National Laboratory"/>
            <person name="Harder C.B."/>
            <person name="Miyauchi S."/>
            <person name="Viragh M."/>
            <person name="Kuo A."/>
            <person name="Thoen E."/>
            <person name="Andreopoulos B."/>
            <person name="Lu D."/>
            <person name="Skrede I."/>
            <person name="Drula E."/>
            <person name="Henrissat B."/>
            <person name="Morin E."/>
            <person name="Kohler A."/>
            <person name="Barry K."/>
            <person name="LaButti K."/>
            <person name="Morin E."/>
            <person name="Salamov A."/>
            <person name="Lipzen A."/>
            <person name="Mereny Z."/>
            <person name="Hegedus B."/>
            <person name="Baldrian P."/>
            <person name="Stursova M."/>
            <person name="Weitz H."/>
            <person name="Taylor A."/>
            <person name="Grigoriev I.V."/>
            <person name="Nagy L.G."/>
            <person name="Martin F."/>
            <person name="Kauserud H."/>
        </authorList>
    </citation>
    <scope>NUCLEOTIDE SEQUENCE</scope>
    <source>
        <strain evidence="2">CBHHK067</strain>
    </source>
</reference>
<evidence type="ECO:0000256" key="1">
    <source>
        <dbReference type="SAM" id="MobiDB-lite"/>
    </source>
</evidence>